<evidence type="ECO:0000313" key="2">
    <source>
        <dbReference type="Proteomes" id="UP000064967"/>
    </source>
</evidence>
<protein>
    <submittedName>
        <fullName evidence="1">Uncharacterized protein</fullName>
    </submittedName>
</protein>
<dbReference type="AlphaFoldDB" id="A0A0K1PPY0"/>
<accession>A0A0K1PPY0</accession>
<organism evidence="1 2">
    <name type="scientific">Labilithrix luteola</name>
    <dbReference type="NCBI Taxonomy" id="1391654"/>
    <lineage>
        <taxon>Bacteria</taxon>
        <taxon>Pseudomonadati</taxon>
        <taxon>Myxococcota</taxon>
        <taxon>Polyangia</taxon>
        <taxon>Polyangiales</taxon>
        <taxon>Labilitrichaceae</taxon>
        <taxon>Labilithrix</taxon>
    </lineage>
</organism>
<dbReference type="Proteomes" id="UP000064967">
    <property type="component" value="Chromosome"/>
</dbReference>
<dbReference type="STRING" id="1391654.AKJ09_02264"/>
<keyword evidence="2" id="KW-1185">Reference proteome</keyword>
<evidence type="ECO:0000313" key="1">
    <source>
        <dbReference type="EMBL" id="AKU95600.1"/>
    </source>
</evidence>
<sequence>MDGRRIGLPILQAHLRIELNHGDPRWAVASEGGRGSGRLWMMFRHRYRPFGSIIEPFES</sequence>
<dbReference type="EMBL" id="CP012333">
    <property type="protein sequence ID" value="AKU95600.1"/>
    <property type="molecule type" value="Genomic_DNA"/>
</dbReference>
<dbReference type="KEGG" id="llu:AKJ09_02264"/>
<reference evidence="1 2" key="1">
    <citation type="submission" date="2015-08" db="EMBL/GenBank/DDBJ databases">
        <authorList>
            <person name="Babu N.S."/>
            <person name="Beckwith C.J."/>
            <person name="Beseler K.G."/>
            <person name="Brison A."/>
            <person name="Carone J.V."/>
            <person name="Caskin T.P."/>
            <person name="Diamond M."/>
            <person name="Durham M.E."/>
            <person name="Foxe J.M."/>
            <person name="Go M."/>
            <person name="Henderson B.A."/>
            <person name="Jones I.B."/>
            <person name="McGettigan J.A."/>
            <person name="Micheletti S.J."/>
            <person name="Nasrallah M.E."/>
            <person name="Ortiz D."/>
            <person name="Piller C.R."/>
            <person name="Privatt S.R."/>
            <person name="Schneider S.L."/>
            <person name="Sharp S."/>
            <person name="Smith T.C."/>
            <person name="Stanton J.D."/>
            <person name="Ullery H.E."/>
            <person name="Wilson R.J."/>
            <person name="Serrano M.G."/>
            <person name="Buck G."/>
            <person name="Lee V."/>
            <person name="Wang Y."/>
            <person name="Carvalho R."/>
            <person name="Voegtly L."/>
            <person name="Shi R."/>
            <person name="Duckworth R."/>
            <person name="Johnson A."/>
            <person name="Loviza R."/>
            <person name="Walstead R."/>
            <person name="Shah Z."/>
            <person name="Kiflezghi M."/>
            <person name="Wade K."/>
            <person name="Ball S.L."/>
            <person name="Bradley K.W."/>
            <person name="Asai D.J."/>
            <person name="Bowman C.A."/>
            <person name="Russell D.A."/>
            <person name="Pope W.H."/>
            <person name="Jacobs-Sera D."/>
            <person name="Hendrix R.W."/>
            <person name="Hatfull G.F."/>
        </authorList>
    </citation>
    <scope>NUCLEOTIDE SEQUENCE [LARGE SCALE GENOMIC DNA]</scope>
    <source>
        <strain evidence="1 2">DSM 27648</strain>
    </source>
</reference>
<proteinExistence type="predicted"/>
<name>A0A0K1PPY0_9BACT</name>
<gene>
    <name evidence="1" type="ORF">AKJ09_02264</name>
</gene>